<evidence type="ECO:0000313" key="3">
    <source>
        <dbReference type="Proteomes" id="UP000554482"/>
    </source>
</evidence>
<dbReference type="OrthoDB" id="60092at2759"/>
<evidence type="ECO:0000313" key="2">
    <source>
        <dbReference type="EMBL" id="KAF5182054.1"/>
    </source>
</evidence>
<organism evidence="2 3">
    <name type="scientific">Thalictrum thalictroides</name>
    <name type="common">Rue-anemone</name>
    <name type="synonym">Anemone thalictroides</name>
    <dbReference type="NCBI Taxonomy" id="46969"/>
    <lineage>
        <taxon>Eukaryota</taxon>
        <taxon>Viridiplantae</taxon>
        <taxon>Streptophyta</taxon>
        <taxon>Embryophyta</taxon>
        <taxon>Tracheophyta</taxon>
        <taxon>Spermatophyta</taxon>
        <taxon>Magnoliopsida</taxon>
        <taxon>Ranunculales</taxon>
        <taxon>Ranunculaceae</taxon>
        <taxon>Thalictroideae</taxon>
        <taxon>Thalictrum</taxon>
    </lineage>
</organism>
<keyword evidence="3" id="KW-1185">Reference proteome</keyword>
<sequence>MLNLDFDLKNLALGNRPILMAPKFGLDDGSNSDFDVTLVLATMLVSQLQEGYPMENPTTGAPTDQGRDSQAHHGRSRLLSVHLITPESGSVARSGSGAEERHAHVQESVNAGEESGMQRVTMIGNARAATENVPNDPNK</sequence>
<evidence type="ECO:0000256" key="1">
    <source>
        <dbReference type="SAM" id="MobiDB-lite"/>
    </source>
</evidence>
<accession>A0A7J6VAE2</accession>
<name>A0A7J6VAE2_THATH</name>
<reference evidence="2 3" key="1">
    <citation type="submission" date="2020-06" db="EMBL/GenBank/DDBJ databases">
        <title>Transcriptomic and genomic resources for Thalictrum thalictroides and T. hernandezii: Facilitating candidate gene discovery in an emerging model plant lineage.</title>
        <authorList>
            <person name="Arias T."/>
            <person name="Riano-Pachon D.M."/>
            <person name="Di Stilio V.S."/>
        </authorList>
    </citation>
    <scope>NUCLEOTIDE SEQUENCE [LARGE SCALE GENOMIC DNA]</scope>
    <source>
        <strain evidence="3">cv. WT478/WT964</strain>
        <tissue evidence="2">Leaves</tissue>
    </source>
</reference>
<dbReference type="Proteomes" id="UP000554482">
    <property type="component" value="Unassembled WGS sequence"/>
</dbReference>
<proteinExistence type="predicted"/>
<dbReference type="EMBL" id="JABWDY010035336">
    <property type="protein sequence ID" value="KAF5182054.1"/>
    <property type="molecule type" value="Genomic_DNA"/>
</dbReference>
<comment type="caution">
    <text evidence="2">The sequence shown here is derived from an EMBL/GenBank/DDBJ whole genome shotgun (WGS) entry which is preliminary data.</text>
</comment>
<feature type="region of interest" description="Disordered" evidence="1">
    <location>
        <begin position="50"/>
        <end position="116"/>
    </location>
</feature>
<dbReference type="AlphaFoldDB" id="A0A7J6VAE2"/>
<gene>
    <name evidence="2" type="ORF">FRX31_028359</name>
</gene>
<protein>
    <submittedName>
        <fullName evidence="2">Cell cycle checkpoint control protein family</fullName>
    </submittedName>
</protein>